<proteinExistence type="predicted"/>
<name>A0A8X6PR18_NEPPI</name>
<dbReference type="AlphaFoldDB" id="A0A8X6PR18"/>
<feature type="compositionally biased region" description="Polar residues" evidence="1">
    <location>
        <begin position="72"/>
        <end position="84"/>
    </location>
</feature>
<feature type="region of interest" description="Disordered" evidence="1">
    <location>
        <begin position="1"/>
        <end position="39"/>
    </location>
</feature>
<evidence type="ECO:0000256" key="1">
    <source>
        <dbReference type="SAM" id="MobiDB-lite"/>
    </source>
</evidence>
<sequence length="119" mass="13731">MMERQKNNLRKKDEESSDSAKEEEKSARGNKDVKVKEENLVKMKKEPDVKTVLIRASTLSAEIEETRGESVEQAQPKSSHMSSDTESENLEDEFRPNSDPRFCVQLLFQKEQSYLHCVP</sequence>
<organism evidence="2 3">
    <name type="scientific">Nephila pilipes</name>
    <name type="common">Giant wood spider</name>
    <name type="synonym">Nephila maculata</name>
    <dbReference type="NCBI Taxonomy" id="299642"/>
    <lineage>
        <taxon>Eukaryota</taxon>
        <taxon>Metazoa</taxon>
        <taxon>Ecdysozoa</taxon>
        <taxon>Arthropoda</taxon>
        <taxon>Chelicerata</taxon>
        <taxon>Arachnida</taxon>
        <taxon>Araneae</taxon>
        <taxon>Araneomorphae</taxon>
        <taxon>Entelegynae</taxon>
        <taxon>Araneoidea</taxon>
        <taxon>Nephilidae</taxon>
        <taxon>Nephila</taxon>
    </lineage>
</organism>
<evidence type="ECO:0000313" key="2">
    <source>
        <dbReference type="EMBL" id="GFT84473.1"/>
    </source>
</evidence>
<protein>
    <submittedName>
        <fullName evidence="2">Uncharacterized protein</fullName>
    </submittedName>
</protein>
<dbReference type="EMBL" id="BMAW01119405">
    <property type="protein sequence ID" value="GFT84473.1"/>
    <property type="molecule type" value="Genomic_DNA"/>
</dbReference>
<gene>
    <name evidence="2" type="ORF">NPIL_496241</name>
</gene>
<keyword evidence="3" id="KW-1185">Reference proteome</keyword>
<feature type="region of interest" description="Disordered" evidence="1">
    <location>
        <begin position="63"/>
        <end position="96"/>
    </location>
</feature>
<dbReference type="Proteomes" id="UP000887013">
    <property type="component" value="Unassembled WGS sequence"/>
</dbReference>
<reference evidence="2" key="1">
    <citation type="submission" date="2020-08" db="EMBL/GenBank/DDBJ databases">
        <title>Multicomponent nature underlies the extraordinary mechanical properties of spider dragline silk.</title>
        <authorList>
            <person name="Kono N."/>
            <person name="Nakamura H."/>
            <person name="Mori M."/>
            <person name="Yoshida Y."/>
            <person name="Ohtoshi R."/>
            <person name="Malay A.D."/>
            <person name="Moran D.A.P."/>
            <person name="Tomita M."/>
            <person name="Numata K."/>
            <person name="Arakawa K."/>
        </authorList>
    </citation>
    <scope>NUCLEOTIDE SEQUENCE</scope>
</reference>
<evidence type="ECO:0000313" key="3">
    <source>
        <dbReference type="Proteomes" id="UP000887013"/>
    </source>
</evidence>
<accession>A0A8X6PR18</accession>
<comment type="caution">
    <text evidence="2">The sequence shown here is derived from an EMBL/GenBank/DDBJ whole genome shotgun (WGS) entry which is preliminary data.</text>
</comment>